<dbReference type="EMBL" id="JBIPKE010000017">
    <property type="protein sequence ID" value="MFH6984217.1"/>
    <property type="molecule type" value="Genomic_DNA"/>
</dbReference>
<dbReference type="Pfam" id="PF13439">
    <property type="entry name" value="Glyco_transf_4"/>
    <property type="match status" value="1"/>
</dbReference>
<dbReference type="PANTHER" id="PTHR45947:SF15">
    <property type="entry name" value="TEICHURONIC ACID BIOSYNTHESIS GLYCOSYLTRANSFERASE TUAC-RELATED"/>
    <property type="match status" value="1"/>
</dbReference>
<dbReference type="Pfam" id="PF00534">
    <property type="entry name" value="Glycos_transf_1"/>
    <property type="match status" value="1"/>
</dbReference>
<keyword evidence="3" id="KW-0328">Glycosyltransferase</keyword>
<dbReference type="PANTHER" id="PTHR45947">
    <property type="entry name" value="SULFOQUINOVOSYL TRANSFERASE SQD2"/>
    <property type="match status" value="1"/>
</dbReference>
<feature type="domain" description="Glycosyl transferase family 1" evidence="1">
    <location>
        <begin position="214"/>
        <end position="359"/>
    </location>
</feature>
<evidence type="ECO:0000313" key="4">
    <source>
        <dbReference type="Proteomes" id="UP001610063"/>
    </source>
</evidence>
<dbReference type="SUPFAM" id="SSF53756">
    <property type="entry name" value="UDP-Glycosyltransferase/glycogen phosphorylase"/>
    <property type="match status" value="1"/>
</dbReference>
<dbReference type="EC" id="2.4.-.-" evidence="3"/>
<reference evidence="3 4" key="1">
    <citation type="journal article" date="2013" name="Int. J. Syst. Evol. Microbiol.">
        <title>Marinoscillum luteum sp. nov., isolated from marine sediment.</title>
        <authorList>
            <person name="Cha I.T."/>
            <person name="Park S.J."/>
            <person name="Kim S.J."/>
            <person name="Kim J.G."/>
            <person name="Jung M.Y."/>
            <person name="Shin K.S."/>
            <person name="Kwon K.K."/>
            <person name="Yang S.H."/>
            <person name="Seo Y.S."/>
            <person name="Rhee S.K."/>
        </authorList>
    </citation>
    <scope>NUCLEOTIDE SEQUENCE [LARGE SCALE GENOMIC DNA]</scope>
    <source>
        <strain evidence="3 4">KCTC 23939</strain>
    </source>
</reference>
<sequence length="392" mass="44384">MNVFVIPSWYPSEQYPSTGIFFREQSRLLATHRPNWNVGISLWGSHEPKLWLKAYAPLGGFIKYNSKPPIRKYENQLEYNCVEFFTPAFTWTRKFRNGNIRGIIAANRQNFERFTTHFGRPDVIHAHVSYPAGAIARALSEAYQVPYVITEHMSPFPMASFKKDIQKTVLPPLRAAGQVLAVSQALIKRLSEFGVRADRISNFLDDRFFTPGSAQTGRFTLVAVGRLEAQKNYEALLESIAHVQKTGVDFALKVIGTGSREKHLRNQCSQLHLDGNVEWLGECNQNEVRQALRSANLMVNTSRHENQPVAILEAMACGVPVLTFDWDGADELVFGDAGEVLPSDPILLAEKVKSLAQKNPYDPQKVRATFEDHFGTVAQVQKLEQYYQRLLE</sequence>
<protein>
    <submittedName>
        <fullName evidence="3">Glycosyltransferase</fullName>
        <ecNumber evidence="3">2.4.-.-</ecNumber>
    </submittedName>
</protein>
<dbReference type="RefSeq" id="WP_395417609.1">
    <property type="nucleotide sequence ID" value="NZ_JBIPKE010000017.1"/>
</dbReference>
<dbReference type="Gene3D" id="3.40.50.2000">
    <property type="entry name" value="Glycogen Phosphorylase B"/>
    <property type="match status" value="2"/>
</dbReference>
<evidence type="ECO:0000259" key="1">
    <source>
        <dbReference type="Pfam" id="PF00534"/>
    </source>
</evidence>
<evidence type="ECO:0000259" key="2">
    <source>
        <dbReference type="Pfam" id="PF13439"/>
    </source>
</evidence>
<comment type="caution">
    <text evidence="3">The sequence shown here is derived from an EMBL/GenBank/DDBJ whole genome shotgun (WGS) entry which is preliminary data.</text>
</comment>
<evidence type="ECO:0000313" key="3">
    <source>
        <dbReference type="EMBL" id="MFH6984217.1"/>
    </source>
</evidence>
<dbReference type="InterPro" id="IPR028098">
    <property type="entry name" value="Glyco_trans_4-like_N"/>
</dbReference>
<dbReference type="InterPro" id="IPR050194">
    <property type="entry name" value="Glycosyltransferase_grp1"/>
</dbReference>
<feature type="domain" description="Glycosyltransferase subfamily 4-like N-terminal" evidence="2">
    <location>
        <begin position="99"/>
        <end position="200"/>
    </location>
</feature>
<keyword evidence="3" id="KW-0808">Transferase</keyword>
<keyword evidence="4" id="KW-1185">Reference proteome</keyword>
<proteinExistence type="predicted"/>
<accession>A0ABW7NA48</accession>
<gene>
    <name evidence="3" type="ORF">ACHKAR_12250</name>
</gene>
<organism evidence="3 4">
    <name type="scientific">Marinoscillum luteum</name>
    <dbReference type="NCBI Taxonomy" id="861051"/>
    <lineage>
        <taxon>Bacteria</taxon>
        <taxon>Pseudomonadati</taxon>
        <taxon>Bacteroidota</taxon>
        <taxon>Cytophagia</taxon>
        <taxon>Cytophagales</taxon>
        <taxon>Reichenbachiellaceae</taxon>
        <taxon>Marinoscillum</taxon>
    </lineage>
</organism>
<dbReference type="InterPro" id="IPR001296">
    <property type="entry name" value="Glyco_trans_1"/>
</dbReference>
<dbReference type="Proteomes" id="UP001610063">
    <property type="component" value="Unassembled WGS sequence"/>
</dbReference>
<dbReference type="GO" id="GO:0016757">
    <property type="term" value="F:glycosyltransferase activity"/>
    <property type="evidence" value="ECO:0007669"/>
    <property type="project" value="UniProtKB-KW"/>
</dbReference>
<name>A0ABW7NA48_9BACT</name>